<dbReference type="SUPFAM" id="SSF48498">
    <property type="entry name" value="Tetracyclin repressor-like, C-terminal domain"/>
    <property type="match status" value="1"/>
</dbReference>
<dbReference type="InterPro" id="IPR009057">
    <property type="entry name" value="Homeodomain-like_sf"/>
</dbReference>
<evidence type="ECO:0000313" key="8">
    <source>
        <dbReference type="Proteomes" id="UP000596977"/>
    </source>
</evidence>
<comment type="caution">
    <text evidence="7">The sequence shown here is derived from an EMBL/GenBank/DDBJ whole genome shotgun (WGS) entry which is preliminary data.</text>
</comment>
<dbReference type="OrthoDB" id="9809772at2"/>
<sequence>MNIPSTKSMSRRDEIIRAAFDLIAEVGIEGLRTRDVAARVNINIATLHYHFPAKQDLIEAVAGFVAECFYSQHADWPEDLVGQPSSSLERLRQEFRDASAILENRPELVVVLSELMLLARRDGDVAEVLAPLLAAWQGGTREFIAEGIGAGTFRSDLDPDSAARLLVSAILGASTLFASDPVAIERIGAEIERSFVSMKSDLEGRTDDDRQSRP</sequence>
<feature type="DNA-binding region" description="H-T-H motif" evidence="5">
    <location>
        <begin position="32"/>
        <end position="51"/>
    </location>
</feature>
<dbReference type="InterPro" id="IPR036271">
    <property type="entry name" value="Tet_transcr_reg_TetR-rel_C_sf"/>
</dbReference>
<dbReference type="PRINTS" id="PR00455">
    <property type="entry name" value="HTHTETR"/>
</dbReference>
<reference evidence="7 8" key="1">
    <citation type="journal article" date="2014" name="Int. J. Syst. Evol. Microbiol.">
        <title>Complete genome sequence of Corynebacterium casei LMG S-19264T (=DSM 44701T), isolated from a smear-ripened cheese.</title>
        <authorList>
            <consortium name="US DOE Joint Genome Institute (JGI-PGF)"/>
            <person name="Walter F."/>
            <person name="Albersmeier A."/>
            <person name="Kalinowski J."/>
            <person name="Ruckert C."/>
        </authorList>
    </citation>
    <scope>NUCLEOTIDE SEQUENCE [LARGE SCALE GENOMIC DNA]</scope>
    <source>
        <strain evidence="7 8">CGMCC 1.15896</strain>
    </source>
</reference>
<keyword evidence="4" id="KW-0804">Transcription</keyword>
<dbReference type="PANTHER" id="PTHR30055">
    <property type="entry name" value="HTH-TYPE TRANSCRIPTIONAL REGULATOR RUTR"/>
    <property type="match status" value="1"/>
</dbReference>
<evidence type="ECO:0000256" key="3">
    <source>
        <dbReference type="ARBA" id="ARBA00023125"/>
    </source>
</evidence>
<dbReference type="InterPro" id="IPR050109">
    <property type="entry name" value="HTH-type_TetR-like_transc_reg"/>
</dbReference>
<name>A0A916R6S0_9HYPH</name>
<keyword evidence="3 5" id="KW-0238">DNA-binding</keyword>
<dbReference type="Pfam" id="PF13977">
    <property type="entry name" value="TetR_C_6"/>
    <property type="match status" value="1"/>
</dbReference>
<dbReference type="GO" id="GO:0000976">
    <property type="term" value="F:transcription cis-regulatory region binding"/>
    <property type="evidence" value="ECO:0007669"/>
    <property type="project" value="TreeGrafter"/>
</dbReference>
<evidence type="ECO:0000256" key="1">
    <source>
        <dbReference type="ARBA" id="ARBA00022491"/>
    </source>
</evidence>
<dbReference type="EMBL" id="BMKB01000001">
    <property type="protein sequence ID" value="GGA37075.1"/>
    <property type="molecule type" value="Genomic_DNA"/>
</dbReference>
<protein>
    <recommendedName>
        <fullName evidence="6">HTH tetR-type domain-containing protein</fullName>
    </recommendedName>
</protein>
<keyword evidence="8" id="KW-1185">Reference proteome</keyword>
<dbReference type="InterPro" id="IPR001647">
    <property type="entry name" value="HTH_TetR"/>
</dbReference>
<evidence type="ECO:0000256" key="4">
    <source>
        <dbReference type="ARBA" id="ARBA00023163"/>
    </source>
</evidence>
<organism evidence="7 8">
    <name type="scientific">Pelagibacterium lentulum</name>
    <dbReference type="NCBI Taxonomy" id="2029865"/>
    <lineage>
        <taxon>Bacteria</taxon>
        <taxon>Pseudomonadati</taxon>
        <taxon>Pseudomonadota</taxon>
        <taxon>Alphaproteobacteria</taxon>
        <taxon>Hyphomicrobiales</taxon>
        <taxon>Devosiaceae</taxon>
        <taxon>Pelagibacterium</taxon>
    </lineage>
</organism>
<evidence type="ECO:0000313" key="7">
    <source>
        <dbReference type="EMBL" id="GGA37075.1"/>
    </source>
</evidence>
<accession>A0A916R6S0</accession>
<dbReference type="PANTHER" id="PTHR30055:SF234">
    <property type="entry name" value="HTH-TYPE TRANSCRIPTIONAL REGULATOR BETI"/>
    <property type="match status" value="1"/>
</dbReference>
<proteinExistence type="predicted"/>
<dbReference type="Pfam" id="PF00440">
    <property type="entry name" value="TetR_N"/>
    <property type="match status" value="1"/>
</dbReference>
<keyword evidence="1" id="KW-0678">Repressor</keyword>
<dbReference type="GO" id="GO:0003700">
    <property type="term" value="F:DNA-binding transcription factor activity"/>
    <property type="evidence" value="ECO:0007669"/>
    <property type="project" value="TreeGrafter"/>
</dbReference>
<dbReference type="AlphaFoldDB" id="A0A916R6S0"/>
<evidence type="ECO:0000256" key="2">
    <source>
        <dbReference type="ARBA" id="ARBA00023015"/>
    </source>
</evidence>
<dbReference type="Proteomes" id="UP000596977">
    <property type="component" value="Unassembled WGS sequence"/>
</dbReference>
<dbReference type="SUPFAM" id="SSF46689">
    <property type="entry name" value="Homeodomain-like"/>
    <property type="match status" value="1"/>
</dbReference>
<evidence type="ECO:0000256" key="5">
    <source>
        <dbReference type="PROSITE-ProRule" id="PRU00335"/>
    </source>
</evidence>
<feature type="domain" description="HTH tetR-type" evidence="6">
    <location>
        <begin position="9"/>
        <end position="69"/>
    </location>
</feature>
<dbReference type="PROSITE" id="PS50977">
    <property type="entry name" value="HTH_TETR_2"/>
    <property type="match status" value="1"/>
</dbReference>
<dbReference type="InterPro" id="IPR039538">
    <property type="entry name" value="BetI_C"/>
</dbReference>
<keyword evidence="2" id="KW-0805">Transcription regulation</keyword>
<dbReference type="RefSeq" id="WP_127073035.1">
    <property type="nucleotide sequence ID" value="NZ_BMKB01000001.1"/>
</dbReference>
<gene>
    <name evidence="7" type="ORF">GCM10011499_03030</name>
</gene>
<evidence type="ECO:0000259" key="6">
    <source>
        <dbReference type="PROSITE" id="PS50977"/>
    </source>
</evidence>
<dbReference type="Gene3D" id="1.10.357.10">
    <property type="entry name" value="Tetracycline Repressor, domain 2"/>
    <property type="match status" value="1"/>
</dbReference>